<name>A0AAE0NGP7_9PEZI</name>
<dbReference type="EMBL" id="JAULSW010000005">
    <property type="protein sequence ID" value="KAK3381192.1"/>
    <property type="molecule type" value="Genomic_DNA"/>
</dbReference>
<protein>
    <recommendedName>
        <fullName evidence="4">TFIIS N-terminal domain-containing protein</fullName>
    </recommendedName>
</protein>
<keyword evidence="3" id="KW-1185">Reference proteome</keyword>
<comment type="caution">
    <text evidence="2">The sequence shown here is derived from an EMBL/GenBank/DDBJ whole genome shotgun (WGS) entry which is preliminary data.</text>
</comment>
<feature type="region of interest" description="Disordered" evidence="1">
    <location>
        <begin position="45"/>
        <end position="66"/>
    </location>
</feature>
<reference evidence="2" key="1">
    <citation type="journal article" date="2023" name="Mol. Phylogenet. Evol.">
        <title>Genome-scale phylogeny and comparative genomics of the fungal order Sordariales.</title>
        <authorList>
            <person name="Hensen N."/>
            <person name="Bonometti L."/>
            <person name="Westerberg I."/>
            <person name="Brannstrom I.O."/>
            <person name="Guillou S."/>
            <person name="Cros-Aarteil S."/>
            <person name="Calhoun S."/>
            <person name="Haridas S."/>
            <person name="Kuo A."/>
            <person name="Mondo S."/>
            <person name="Pangilinan J."/>
            <person name="Riley R."/>
            <person name="LaButti K."/>
            <person name="Andreopoulos B."/>
            <person name="Lipzen A."/>
            <person name="Chen C."/>
            <person name="Yan M."/>
            <person name="Daum C."/>
            <person name="Ng V."/>
            <person name="Clum A."/>
            <person name="Steindorff A."/>
            <person name="Ohm R.A."/>
            <person name="Martin F."/>
            <person name="Silar P."/>
            <person name="Natvig D.O."/>
            <person name="Lalanne C."/>
            <person name="Gautier V."/>
            <person name="Ament-Velasquez S.L."/>
            <person name="Kruys A."/>
            <person name="Hutchinson M.I."/>
            <person name="Powell A.J."/>
            <person name="Barry K."/>
            <person name="Miller A.N."/>
            <person name="Grigoriev I.V."/>
            <person name="Debuchy R."/>
            <person name="Gladieux P."/>
            <person name="Hiltunen Thoren M."/>
            <person name="Johannesson H."/>
        </authorList>
    </citation>
    <scope>NUCLEOTIDE SEQUENCE</scope>
    <source>
        <strain evidence="2">CBS 232.78</strain>
    </source>
</reference>
<evidence type="ECO:0000313" key="3">
    <source>
        <dbReference type="Proteomes" id="UP001285441"/>
    </source>
</evidence>
<gene>
    <name evidence="2" type="ORF">B0H63DRAFT_560920</name>
</gene>
<reference evidence="2" key="2">
    <citation type="submission" date="2023-06" db="EMBL/GenBank/DDBJ databases">
        <authorList>
            <consortium name="Lawrence Berkeley National Laboratory"/>
            <person name="Haridas S."/>
            <person name="Hensen N."/>
            <person name="Bonometti L."/>
            <person name="Westerberg I."/>
            <person name="Brannstrom I.O."/>
            <person name="Guillou S."/>
            <person name="Cros-Aarteil S."/>
            <person name="Calhoun S."/>
            <person name="Kuo A."/>
            <person name="Mondo S."/>
            <person name="Pangilinan J."/>
            <person name="Riley R."/>
            <person name="LaButti K."/>
            <person name="Andreopoulos B."/>
            <person name="Lipzen A."/>
            <person name="Chen C."/>
            <person name="Yanf M."/>
            <person name="Daum C."/>
            <person name="Ng V."/>
            <person name="Clum A."/>
            <person name="Steindorff A."/>
            <person name="Ohm R."/>
            <person name="Martin F."/>
            <person name="Silar P."/>
            <person name="Natvig D."/>
            <person name="Lalanne C."/>
            <person name="Gautier V."/>
            <person name="Ament-velasquez S.L."/>
            <person name="Kruys A."/>
            <person name="Hutchinson M.I."/>
            <person name="Powell A.J."/>
            <person name="Barry K."/>
            <person name="Miller A.N."/>
            <person name="Grigoriev I.V."/>
            <person name="Debuchy R."/>
            <person name="Gladieux P."/>
            <person name="Thoren M.H."/>
            <person name="Johannesson H."/>
        </authorList>
    </citation>
    <scope>NUCLEOTIDE SEQUENCE</scope>
    <source>
        <strain evidence="2">CBS 232.78</strain>
    </source>
</reference>
<evidence type="ECO:0000256" key="1">
    <source>
        <dbReference type="SAM" id="MobiDB-lite"/>
    </source>
</evidence>
<evidence type="ECO:0000313" key="2">
    <source>
        <dbReference type="EMBL" id="KAK3381192.1"/>
    </source>
</evidence>
<sequence>MASSAPSQADDAMEIELQCIDDEMSLLLNDHMWIVVENKRDGDATMTNDPVARGEGDKGEAKSQHVVVGETAEEKIRYEKQALFLRYKLQKILLSRDQPPSAQDLRLASDYFTSLEGLQTLDAKIFRRTKIHKVTKAVLKLNAAHLQDDEFNLKSRSQALLDKWKEALKDLSTLQAAAV</sequence>
<organism evidence="2 3">
    <name type="scientific">Podospora didyma</name>
    <dbReference type="NCBI Taxonomy" id="330526"/>
    <lineage>
        <taxon>Eukaryota</taxon>
        <taxon>Fungi</taxon>
        <taxon>Dikarya</taxon>
        <taxon>Ascomycota</taxon>
        <taxon>Pezizomycotina</taxon>
        <taxon>Sordariomycetes</taxon>
        <taxon>Sordariomycetidae</taxon>
        <taxon>Sordariales</taxon>
        <taxon>Podosporaceae</taxon>
        <taxon>Podospora</taxon>
    </lineage>
</organism>
<feature type="compositionally biased region" description="Basic and acidic residues" evidence="1">
    <location>
        <begin position="52"/>
        <end position="63"/>
    </location>
</feature>
<evidence type="ECO:0008006" key="4">
    <source>
        <dbReference type="Google" id="ProtNLM"/>
    </source>
</evidence>
<dbReference type="Proteomes" id="UP001285441">
    <property type="component" value="Unassembled WGS sequence"/>
</dbReference>
<proteinExistence type="predicted"/>
<dbReference type="AlphaFoldDB" id="A0AAE0NGP7"/>
<accession>A0AAE0NGP7</accession>